<dbReference type="RefSeq" id="XP_041195322.1">
    <property type="nucleotide sequence ID" value="XM_041328980.1"/>
</dbReference>
<protein>
    <submittedName>
        <fullName evidence="1">Uncharacterized protein</fullName>
    </submittedName>
</protein>
<evidence type="ECO:0000313" key="2">
    <source>
        <dbReference type="Proteomes" id="UP000807769"/>
    </source>
</evidence>
<dbReference type="EMBL" id="JABBWG010000009">
    <property type="protein sequence ID" value="KAG1819787.1"/>
    <property type="molecule type" value="Genomic_DNA"/>
</dbReference>
<keyword evidence="2" id="KW-1185">Reference proteome</keyword>
<organism evidence="1 2">
    <name type="scientific">Suillus subaureus</name>
    <dbReference type="NCBI Taxonomy" id="48587"/>
    <lineage>
        <taxon>Eukaryota</taxon>
        <taxon>Fungi</taxon>
        <taxon>Dikarya</taxon>
        <taxon>Basidiomycota</taxon>
        <taxon>Agaricomycotina</taxon>
        <taxon>Agaricomycetes</taxon>
        <taxon>Agaricomycetidae</taxon>
        <taxon>Boletales</taxon>
        <taxon>Suillineae</taxon>
        <taxon>Suillaceae</taxon>
        <taxon>Suillus</taxon>
    </lineage>
</organism>
<dbReference type="Proteomes" id="UP000807769">
    <property type="component" value="Unassembled WGS sequence"/>
</dbReference>
<comment type="caution">
    <text evidence="1">The sequence shown here is derived from an EMBL/GenBank/DDBJ whole genome shotgun (WGS) entry which is preliminary data.</text>
</comment>
<sequence>MTQPLSSNVQGGPSSLVVFISLKFLQYGTEVIFTAPPPPQKHSSKPNRTAMGRPRYRLLQVLILLYHVQDMRIRYLSVCWLIWYFFSAARLLNTPMPMHNQHSSSKAKPRPRRHHHRPSLPFASCCFFVAHLPHIPMVIKVHNYFISFGNYVQQSCFLATRLVQCIKLNVNRCERNMLRSIKRMKAWELARMMVLGNRGRIATEGIRQLGVLPLCQLQDSSSLYASHLHLRLNWVTLYQGNHPPMRT</sequence>
<accession>A0A9P7EFW3</accession>
<proteinExistence type="predicted"/>
<evidence type="ECO:0000313" key="1">
    <source>
        <dbReference type="EMBL" id="KAG1819787.1"/>
    </source>
</evidence>
<dbReference type="AlphaFoldDB" id="A0A9P7EFW3"/>
<reference evidence="1" key="1">
    <citation type="journal article" date="2020" name="New Phytol.">
        <title>Comparative genomics reveals dynamic genome evolution in host specialist ectomycorrhizal fungi.</title>
        <authorList>
            <person name="Lofgren L.A."/>
            <person name="Nguyen N.H."/>
            <person name="Vilgalys R."/>
            <person name="Ruytinx J."/>
            <person name="Liao H.L."/>
            <person name="Branco S."/>
            <person name="Kuo A."/>
            <person name="LaButti K."/>
            <person name="Lipzen A."/>
            <person name="Andreopoulos W."/>
            <person name="Pangilinan J."/>
            <person name="Riley R."/>
            <person name="Hundley H."/>
            <person name="Na H."/>
            <person name="Barry K."/>
            <person name="Grigoriev I.V."/>
            <person name="Stajich J.E."/>
            <person name="Kennedy P.G."/>
        </authorList>
    </citation>
    <scope>NUCLEOTIDE SEQUENCE</scope>
    <source>
        <strain evidence="1">MN1</strain>
    </source>
</reference>
<name>A0A9P7EFW3_9AGAM</name>
<gene>
    <name evidence="1" type="ORF">BJ212DRAFT_1066407</name>
</gene>
<dbReference type="OrthoDB" id="2693198at2759"/>
<dbReference type="GeneID" id="64622997"/>